<comment type="caution">
    <text evidence="3">The sequence shown here is derived from an EMBL/GenBank/DDBJ whole genome shotgun (WGS) entry which is preliminary data.</text>
</comment>
<proteinExistence type="predicted"/>
<sequence length="63" mass="6935">MSKDPFARLREIQRRALELQGAISAMQSQPHPNGARGTDPTPLDAPISDWKGRPNQQLAAADR</sequence>
<evidence type="ECO:0000256" key="1">
    <source>
        <dbReference type="SAM" id="MobiDB-lite"/>
    </source>
</evidence>
<dbReference type="Proteomes" id="UP000315983">
    <property type="component" value="Unassembled WGS sequence"/>
</dbReference>
<dbReference type="GeneID" id="93772522"/>
<accession>A0A542XQM3</accession>
<dbReference type="AlphaFoldDB" id="A0A542XQM3"/>
<protein>
    <submittedName>
        <fullName evidence="3">Uncharacterized protein</fullName>
    </submittedName>
</protein>
<evidence type="ECO:0000313" key="2">
    <source>
        <dbReference type="EMBL" id="GIM86605.1"/>
    </source>
</evidence>
<evidence type="ECO:0000313" key="5">
    <source>
        <dbReference type="Proteomes" id="UP000677457"/>
    </source>
</evidence>
<dbReference type="EMBL" id="VFOL01000001">
    <property type="protein sequence ID" value="TQL38131.1"/>
    <property type="molecule type" value="Genomic_DNA"/>
</dbReference>
<dbReference type="RefSeq" id="WP_019030805.1">
    <property type="nucleotide sequence ID" value="NZ_BOQM01000026.1"/>
</dbReference>
<gene>
    <name evidence="3" type="ORF">FB564_3313</name>
    <name evidence="2" type="ORF">Sar04_33410</name>
</gene>
<reference evidence="3 4" key="1">
    <citation type="submission" date="2019-06" db="EMBL/GenBank/DDBJ databases">
        <title>Sequencing the genomes of 1000 actinobacteria strains.</title>
        <authorList>
            <person name="Klenk H.-P."/>
        </authorList>
    </citation>
    <scope>NUCLEOTIDE SEQUENCE [LARGE SCALE GENOMIC DNA]</scope>
    <source>
        <strain evidence="3 4">DSM 44819</strain>
    </source>
</reference>
<name>A0A542XQM3_SALAC</name>
<organism evidence="3 4">
    <name type="scientific">Salinispora arenicola</name>
    <dbReference type="NCBI Taxonomy" id="168697"/>
    <lineage>
        <taxon>Bacteria</taxon>
        <taxon>Bacillati</taxon>
        <taxon>Actinomycetota</taxon>
        <taxon>Actinomycetes</taxon>
        <taxon>Micromonosporales</taxon>
        <taxon>Micromonosporaceae</taxon>
        <taxon>Salinispora</taxon>
    </lineage>
</organism>
<dbReference type="Proteomes" id="UP000677457">
    <property type="component" value="Unassembled WGS sequence"/>
</dbReference>
<feature type="compositionally biased region" description="Polar residues" evidence="1">
    <location>
        <begin position="54"/>
        <end position="63"/>
    </location>
</feature>
<feature type="region of interest" description="Disordered" evidence="1">
    <location>
        <begin position="24"/>
        <end position="63"/>
    </location>
</feature>
<evidence type="ECO:0000313" key="4">
    <source>
        <dbReference type="Proteomes" id="UP000315983"/>
    </source>
</evidence>
<keyword evidence="5" id="KW-1185">Reference proteome</keyword>
<reference evidence="2 5" key="2">
    <citation type="submission" date="2021-03" db="EMBL/GenBank/DDBJ databases">
        <title>Whole genome shotgun sequence of Salinispora arenicola NBRC 105043.</title>
        <authorList>
            <person name="Komaki H."/>
            <person name="Tamura T."/>
        </authorList>
    </citation>
    <scope>NUCLEOTIDE SEQUENCE [LARGE SCALE GENOMIC DNA]</scope>
    <source>
        <strain evidence="2 5">NBRC 105043</strain>
    </source>
</reference>
<dbReference type="EMBL" id="BOQM01000026">
    <property type="protein sequence ID" value="GIM86605.1"/>
    <property type="molecule type" value="Genomic_DNA"/>
</dbReference>
<evidence type="ECO:0000313" key="3">
    <source>
        <dbReference type="EMBL" id="TQL38131.1"/>
    </source>
</evidence>